<dbReference type="EMBL" id="LT934113">
    <property type="protein sequence ID" value="VAH32120.1"/>
    <property type="molecule type" value="Genomic_DNA"/>
</dbReference>
<accession>A0A9R1R8I2</accession>
<dbReference type="AlphaFoldDB" id="A0A9R1R8I2"/>
<dbReference type="PANTHER" id="PTHR34460">
    <property type="entry name" value="VITELLOGENIN-LIKE PROTEIN"/>
    <property type="match status" value="1"/>
</dbReference>
<sequence>MEEKAAETVAAPAAAVAVDQEVAYCSEHPYPPGAAAAAGVAAGSGICAFCLQEKLGMLVSSSKSSPFHPPPSSVTPTTPPPNRLATENLYPSTASAMAIPPHKGKTSSSAPAPVASGLRRSKSVAPRPEEPQLSSGITSDGPRKKSFCCALRDQWPVIKSSLFFSNYTTTASTSMKITAVLGSGICPFES</sequence>
<evidence type="ECO:0000313" key="3">
    <source>
        <dbReference type="Proteomes" id="UP000324705"/>
    </source>
</evidence>
<proteinExistence type="predicted"/>
<keyword evidence="3" id="KW-1185">Reference proteome</keyword>
<protein>
    <submittedName>
        <fullName evidence="2">Uncharacterized protein</fullName>
    </submittedName>
</protein>
<dbReference type="Gramene" id="TRITD2Av1G178120.1">
    <property type="protein sequence ID" value="TRITD2Av1G178120.1"/>
    <property type="gene ID" value="TRITD2Av1G178120"/>
</dbReference>
<dbReference type="Proteomes" id="UP000324705">
    <property type="component" value="Chromosome 2A"/>
</dbReference>
<organism evidence="2 3">
    <name type="scientific">Triticum turgidum subsp. durum</name>
    <name type="common">Durum wheat</name>
    <name type="synonym">Triticum durum</name>
    <dbReference type="NCBI Taxonomy" id="4567"/>
    <lineage>
        <taxon>Eukaryota</taxon>
        <taxon>Viridiplantae</taxon>
        <taxon>Streptophyta</taxon>
        <taxon>Embryophyta</taxon>
        <taxon>Tracheophyta</taxon>
        <taxon>Spermatophyta</taxon>
        <taxon>Magnoliopsida</taxon>
        <taxon>Liliopsida</taxon>
        <taxon>Poales</taxon>
        <taxon>Poaceae</taxon>
        <taxon>BOP clade</taxon>
        <taxon>Pooideae</taxon>
        <taxon>Triticodae</taxon>
        <taxon>Triticeae</taxon>
        <taxon>Triticinae</taxon>
        <taxon>Triticum</taxon>
    </lineage>
</organism>
<name>A0A9R1R8I2_TRITD</name>
<gene>
    <name evidence="2" type="ORF">TRITD_2Av1G178120</name>
</gene>
<evidence type="ECO:0000313" key="2">
    <source>
        <dbReference type="EMBL" id="VAH32120.1"/>
    </source>
</evidence>
<evidence type="ECO:0000256" key="1">
    <source>
        <dbReference type="SAM" id="MobiDB-lite"/>
    </source>
</evidence>
<dbReference type="PANTHER" id="PTHR34460:SF2">
    <property type="entry name" value="OS04G0405500 PROTEIN"/>
    <property type="match status" value="1"/>
</dbReference>
<feature type="compositionally biased region" description="Pro residues" evidence="1">
    <location>
        <begin position="67"/>
        <end position="82"/>
    </location>
</feature>
<feature type="region of interest" description="Disordered" evidence="1">
    <location>
        <begin position="61"/>
        <end position="143"/>
    </location>
</feature>
<reference evidence="2 3" key="1">
    <citation type="submission" date="2017-09" db="EMBL/GenBank/DDBJ databases">
        <authorList>
            <consortium name="International Durum Wheat Genome Sequencing Consortium (IDWGSC)"/>
            <person name="Milanesi L."/>
        </authorList>
    </citation>
    <scope>NUCLEOTIDE SEQUENCE [LARGE SCALE GENOMIC DNA]</scope>
    <source>
        <strain evidence="3">cv. Svevo</strain>
    </source>
</reference>